<dbReference type="GO" id="GO:0032233">
    <property type="term" value="P:positive regulation of actin filament bundle assembly"/>
    <property type="evidence" value="ECO:0007669"/>
    <property type="project" value="TreeGrafter"/>
</dbReference>
<feature type="compositionally biased region" description="Polar residues" evidence="5">
    <location>
        <begin position="121"/>
        <end position="135"/>
    </location>
</feature>
<dbReference type="GO" id="GO:0030018">
    <property type="term" value="C:Z disc"/>
    <property type="evidence" value="ECO:0007669"/>
    <property type="project" value="TreeGrafter"/>
</dbReference>
<evidence type="ECO:0000313" key="7">
    <source>
        <dbReference type="Proteomes" id="UP000424527"/>
    </source>
</evidence>
<dbReference type="Proteomes" id="UP000424527">
    <property type="component" value="Unassembled WGS sequence"/>
</dbReference>
<organism evidence="6 7">
    <name type="scientific">Larimichthys crocea</name>
    <name type="common">Large yellow croaker</name>
    <name type="synonym">Pseudosciaena crocea</name>
    <dbReference type="NCBI Taxonomy" id="215358"/>
    <lineage>
        <taxon>Eukaryota</taxon>
        <taxon>Metazoa</taxon>
        <taxon>Chordata</taxon>
        <taxon>Craniata</taxon>
        <taxon>Vertebrata</taxon>
        <taxon>Euteleostomi</taxon>
        <taxon>Actinopterygii</taxon>
        <taxon>Neopterygii</taxon>
        <taxon>Teleostei</taxon>
        <taxon>Neoteleostei</taxon>
        <taxon>Acanthomorphata</taxon>
        <taxon>Eupercaria</taxon>
        <taxon>Sciaenidae</taxon>
        <taxon>Larimichthys</taxon>
    </lineage>
</organism>
<dbReference type="PANTHER" id="PTHR24217">
    <property type="entry name" value="PUTATIVE-RELATED"/>
    <property type="match status" value="1"/>
</dbReference>
<gene>
    <name evidence="6" type="ORF">D5F01_LYC00354</name>
</gene>
<protein>
    <submittedName>
        <fullName evidence="6">Synaptopodin 2-like protein</fullName>
    </submittedName>
</protein>
<dbReference type="GO" id="GO:0003779">
    <property type="term" value="F:actin binding"/>
    <property type="evidence" value="ECO:0007669"/>
    <property type="project" value="TreeGrafter"/>
</dbReference>
<keyword evidence="7" id="KW-1185">Reference proteome</keyword>
<proteinExistence type="inferred from homology"/>
<evidence type="ECO:0000256" key="3">
    <source>
        <dbReference type="ARBA" id="ARBA00022553"/>
    </source>
</evidence>
<feature type="compositionally biased region" description="Acidic residues" evidence="5">
    <location>
        <begin position="1"/>
        <end position="10"/>
    </location>
</feature>
<feature type="compositionally biased region" description="Acidic residues" evidence="5">
    <location>
        <begin position="74"/>
        <end position="86"/>
    </location>
</feature>
<reference evidence="6 7" key="1">
    <citation type="submission" date="2019-07" db="EMBL/GenBank/DDBJ databases">
        <title>Chromosome genome assembly for large yellow croaker.</title>
        <authorList>
            <person name="Xiao S."/>
        </authorList>
    </citation>
    <scope>NUCLEOTIDE SEQUENCE [LARGE SCALE GENOMIC DNA]</scope>
    <source>
        <strain evidence="6">JMULYC20181020</strain>
        <tissue evidence="6">Muscle</tissue>
    </source>
</reference>
<feature type="compositionally biased region" description="Polar residues" evidence="5">
    <location>
        <begin position="152"/>
        <end position="164"/>
    </location>
</feature>
<keyword evidence="2" id="KW-0963">Cytoplasm</keyword>
<comment type="similarity">
    <text evidence="4">Belongs to the synaptopodin family.</text>
</comment>
<sequence length="514" mass="57545">MEPEAEDPDYNDNLVPWGSNGSQELYASESLAESHYEDDASDAEYPLNPQPAHGEHLQTQDWESAGEQQPELSASEEDISYNEEYDISLNDSRESITESPHIPTSPTSLSPHPEHPYSEPQPDQISRPHSQSSFSSLGCAADLTLALTLTTKQPLGASNRQDPGTGNRRAESSEEGGSSEAPPASVFFGISDEGAEQAEKLNPESDTDLCRPDRHRARCTRLGYNESQSERQVKETKSKCKRIARLLTDAPNPRNKGALLFKKRRQRVKKYTLVSYGTGVNRFDSEDQIEKEIEEVRSAGYNFVATSESELEEEYSVFHKQHNLSLTWGSVREMEALPETKGKGVLMFAQRRKRMDEIVAEQEELKSKGIPAEKITQPEPTETQDIYDNKYVHTDQANYVDVNLKQHVEYQENIDQMNHLSNVSRSLVPNRTAKPFLGFQDEMTAPVISSGGGGVCPVTKKQELKFKVPVPVPIIANPHVWSPTGDIIASRDERISVPAIKTWHPTRVQTKSQQ</sequence>
<dbReference type="EMBL" id="REGW02000001">
    <property type="protein sequence ID" value="KAE8300218.1"/>
    <property type="molecule type" value="Genomic_DNA"/>
</dbReference>
<comment type="caution">
    <text evidence="6">The sequence shown here is derived from an EMBL/GenBank/DDBJ whole genome shotgun (WGS) entry which is preliminary data.</text>
</comment>
<dbReference type="InterPro" id="IPR051976">
    <property type="entry name" value="Synaptopodin_domain"/>
</dbReference>
<dbReference type="AlphaFoldDB" id="A0A6G0J8Z4"/>
<keyword evidence="3" id="KW-0597">Phosphoprotein</keyword>
<evidence type="ECO:0000256" key="2">
    <source>
        <dbReference type="ARBA" id="ARBA00022490"/>
    </source>
</evidence>
<dbReference type="GO" id="GO:0015629">
    <property type="term" value="C:actin cytoskeleton"/>
    <property type="evidence" value="ECO:0007669"/>
    <property type="project" value="TreeGrafter"/>
</dbReference>
<evidence type="ECO:0000313" key="6">
    <source>
        <dbReference type="EMBL" id="KAE8300218.1"/>
    </source>
</evidence>
<dbReference type="PANTHER" id="PTHR24217:SF9">
    <property type="entry name" value="SYNAPTOPODIN-2"/>
    <property type="match status" value="1"/>
</dbReference>
<feature type="region of interest" description="Disordered" evidence="5">
    <location>
        <begin position="1"/>
        <end position="135"/>
    </location>
</feature>
<feature type="compositionally biased region" description="Polar residues" evidence="5">
    <location>
        <begin position="59"/>
        <end position="72"/>
    </location>
</feature>
<feature type="compositionally biased region" description="Basic and acidic residues" evidence="5">
    <location>
        <begin position="197"/>
        <end position="212"/>
    </location>
</feature>
<accession>A0A6G0J8Z4</accession>
<dbReference type="GO" id="GO:0005634">
    <property type="term" value="C:nucleus"/>
    <property type="evidence" value="ECO:0007669"/>
    <property type="project" value="TreeGrafter"/>
</dbReference>
<evidence type="ECO:0000256" key="4">
    <source>
        <dbReference type="ARBA" id="ARBA00038161"/>
    </source>
</evidence>
<feature type="region of interest" description="Disordered" evidence="5">
    <location>
        <begin position="150"/>
        <end position="212"/>
    </location>
</feature>
<evidence type="ECO:0000256" key="1">
    <source>
        <dbReference type="ARBA" id="ARBA00004496"/>
    </source>
</evidence>
<name>A0A6G0J8Z4_LARCR</name>
<feature type="compositionally biased region" description="Low complexity" evidence="5">
    <location>
        <begin position="175"/>
        <end position="185"/>
    </location>
</feature>
<evidence type="ECO:0000256" key="5">
    <source>
        <dbReference type="SAM" id="MobiDB-lite"/>
    </source>
</evidence>
<comment type="subcellular location">
    <subcellularLocation>
        <location evidence="1">Cytoplasm</location>
    </subcellularLocation>
</comment>